<keyword evidence="1" id="KW-0560">Oxidoreductase</keyword>
<organism evidence="3 4">
    <name type="scientific">Tractidigestivibacter montrealensis</name>
    <dbReference type="NCBI Taxonomy" id="2972466"/>
    <lineage>
        <taxon>Bacteria</taxon>
        <taxon>Bacillati</taxon>
        <taxon>Actinomycetota</taxon>
        <taxon>Coriobacteriia</taxon>
        <taxon>Coriobacteriales</taxon>
        <taxon>Atopobiaceae</taxon>
        <taxon>Tractidigestivibacter</taxon>
    </lineage>
</organism>
<gene>
    <name evidence="3" type="ORF">NVS32_07545</name>
</gene>
<reference evidence="3 4" key="1">
    <citation type="submission" date="2022-08" db="EMBL/GenBank/DDBJ databases">
        <title>Tractidigestivibacter montrealensis type strain KD21.</title>
        <authorList>
            <person name="Diop K."/>
            <person name="Richard C."/>
            <person name="Routy B."/>
        </authorList>
    </citation>
    <scope>NUCLEOTIDE SEQUENCE [LARGE SCALE GENOMIC DNA]</scope>
    <source>
        <strain evidence="3 4">KD21</strain>
    </source>
</reference>
<evidence type="ECO:0000313" key="3">
    <source>
        <dbReference type="EMBL" id="MCR9036797.1"/>
    </source>
</evidence>
<evidence type="ECO:0000256" key="1">
    <source>
        <dbReference type="ARBA" id="ARBA00023002"/>
    </source>
</evidence>
<dbReference type="InterPro" id="IPR052198">
    <property type="entry name" value="IorB_Oxidoreductase"/>
</dbReference>
<dbReference type="PANTHER" id="PTHR43854:SF1">
    <property type="entry name" value="INDOLEPYRUVATE OXIDOREDUCTASE SUBUNIT IORB"/>
    <property type="match status" value="1"/>
</dbReference>
<keyword evidence="4" id="KW-1185">Reference proteome</keyword>
<dbReference type="Pfam" id="PF01558">
    <property type="entry name" value="POR"/>
    <property type="match status" value="1"/>
</dbReference>
<dbReference type="Gene3D" id="3.40.920.10">
    <property type="entry name" value="Pyruvate-ferredoxin oxidoreductase, PFOR, domain III"/>
    <property type="match status" value="1"/>
</dbReference>
<dbReference type="SUPFAM" id="SSF53323">
    <property type="entry name" value="Pyruvate-ferredoxin oxidoreductase, PFOR, domain III"/>
    <property type="match status" value="1"/>
</dbReference>
<comment type="caution">
    <text evidence="3">The sequence shown here is derived from an EMBL/GenBank/DDBJ whole genome shotgun (WGS) entry which is preliminary data.</text>
</comment>
<dbReference type="RefSeq" id="WP_258499270.1">
    <property type="nucleotide sequence ID" value="NZ_JANSKA010000004.1"/>
</dbReference>
<feature type="domain" description="Pyruvate/ketoisovalerate oxidoreductase catalytic" evidence="2">
    <location>
        <begin position="11"/>
        <end position="191"/>
    </location>
</feature>
<name>A0ABT1Z9B6_9ACTN</name>
<dbReference type="PANTHER" id="PTHR43854">
    <property type="entry name" value="INDOLEPYRUVATE OXIDOREDUCTASE SUBUNIT IORB"/>
    <property type="match status" value="1"/>
</dbReference>
<evidence type="ECO:0000259" key="2">
    <source>
        <dbReference type="Pfam" id="PF01558"/>
    </source>
</evidence>
<dbReference type="Proteomes" id="UP001204320">
    <property type="component" value="Unassembled WGS sequence"/>
</dbReference>
<sequence>MSTNVVIVGVGGQGTVLASKLISDAAMAAGLPVKAAETIGMAQRGGSVMSHVRIGEGVHSPLVGDGRADLLISFEPAEAVRRLSFLSPAGVVVVANRPVVPVSAMTGGPAYDLSAVMDFLRGSVSAERLHVVDAEAVERDLGSAKCLNVVLLGAAVRAGALELSKDDVASAIRRRVPMRFWGLNMRALAYAANL</sequence>
<accession>A0ABT1Z9B6</accession>
<evidence type="ECO:0000313" key="4">
    <source>
        <dbReference type="Proteomes" id="UP001204320"/>
    </source>
</evidence>
<dbReference type="InterPro" id="IPR019752">
    <property type="entry name" value="Pyrv/ketoisovalerate_OxRed_cat"/>
</dbReference>
<dbReference type="InterPro" id="IPR002869">
    <property type="entry name" value="Pyrv_flavodox_OxRed_cen"/>
</dbReference>
<dbReference type="EMBL" id="JANSKA010000004">
    <property type="protein sequence ID" value="MCR9036797.1"/>
    <property type="molecule type" value="Genomic_DNA"/>
</dbReference>
<protein>
    <submittedName>
        <fullName evidence="3">2-oxoacid:acceptor oxidoreductase family protein</fullName>
    </submittedName>
</protein>
<proteinExistence type="predicted"/>